<name>A0ABX8CUJ9_9NOCA</name>
<keyword evidence="3" id="KW-1185">Reference proteome</keyword>
<dbReference type="Proteomes" id="UP000683310">
    <property type="component" value="Chromosome"/>
</dbReference>
<dbReference type="PANTHER" id="PTHR36151">
    <property type="entry name" value="BLR2777 PROTEIN"/>
    <property type="match status" value="1"/>
</dbReference>
<dbReference type="PANTHER" id="PTHR36151:SF3">
    <property type="entry name" value="ER-BOUND OXYGENASE MPAB_MPAB'_RUBBER OXYGENASE CATALYTIC DOMAIN-CONTAINING PROTEIN"/>
    <property type="match status" value="1"/>
</dbReference>
<organism evidence="2 3">
    <name type="scientific">Nocardia tengchongensis</name>
    <dbReference type="NCBI Taxonomy" id="2055889"/>
    <lineage>
        <taxon>Bacteria</taxon>
        <taxon>Bacillati</taxon>
        <taxon>Actinomycetota</taxon>
        <taxon>Actinomycetes</taxon>
        <taxon>Mycobacteriales</taxon>
        <taxon>Nocardiaceae</taxon>
        <taxon>Nocardia</taxon>
    </lineage>
</organism>
<dbReference type="InterPro" id="IPR018713">
    <property type="entry name" value="MPAB/Lcp_cat_dom"/>
</dbReference>
<sequence length="287" mass="32518">MVNDDQAAAPPFESVAPAPEIDVRRYLDGAAGFFGAAANVIMQLSNPPVGYGVVESPVESGNVMIHPWKRLRTTLTYLAVALLGTEADRAAYREAVDAVHKYVRSRPDSTVKYNAFDPKLQLWVAACLYWGARDLYERMHGPMDDYDADAFYVHAARLGTTLQVRPEMWPADRAAFDRYWAENLAKTRIDPKIRAYFDDLIDLKMLPRPLRPPFAGVHRFFVTGLLPQHLRDEMGMTWTPRQDRVLAAMLRTAGAVESVVPPMLRAFPLNVYLTDMRIRRRLGLRLV</sequence>
<evidence type="ECO:0000259" key="1">
    <source>
        <dbReference type="Pfam" id="PF09995"/>
    </source>
</evidence>
<protein>
    <submittedName>
        <fullName evidence="2">DUF2236 domain-containing protein</fullName>
    </submittedName>
</protein>
<feature type="domain" description="ER-bound oxygenase mpaB/mpaB'/Rubber oxygenase catalytic" evidence="1">
    <location>
        <begin position="24"/>
        <end position="254"/>
    </location>
</feature>
<gene>
    <name evidence="2" type="ORF">KHQ06_12140</name>
</gene>
<proteinExistence type="predicted"/>
<reference evidence="2 3" key="1">
    <citation type="submission" date="2021-04" db="EMBL/GenBank/DDBJ databases">
        <title>Nocardia tengchongensis.</title>
        <authorList>
            <person name="Zhuang k."/>
            <person name="Ran Y."/>
            <person name="Li W."/>
        </authorList>
    </citation>
    <scope>NUCLEOTIDE SEQUENCE [LARGE SCALE GENOMIC DNA]</scope>
    <source>
        <strain evidence="2 3">CFH S0057</strain>
    </source>
</reference>
<dbReference type="EMBL" id="CP074371">
    <property type="protein sequence ID" value="QVI23548.1"/>
    <property type="molecule type" value="Genomic_DNA"/>
</dbReference>
<accession>A0ABX8CUJ9</accession>
<evidence type="ECO:0000313" key="3">
    <source>
        <dbReference type="Proteomes" id="UP000683310"/>
    </source>
</evidence>
<evidence type="ECO:0000313" key="2">
    <source>
        <dbReference type="EMBL" id="QVI23548.1"/>
    </source>
</evidence>
<dbReference type="Pfam" id="PF09995">
    <property type="entry name" value="MPAB_Lcp_cat"/>
    <property type="match status" value="1"/>
</dbReference>